<sequence length="127" mass="14283">MEGWMMGLRRKELEGLEGKGMSAAFSVPVVIVVVFHRDAWGISTCMRRFGYVATCLHMHCLILPCLLWVQKIGREFRFLAEWKQVVPICFLPTSGISSFMSPKSEKNNKAAPTSDSHGAYTSLRDIS</sequence>
<keyword evidence="2" id="KW-0812">Transmembrane</keyword>
<protein>
    <submittedName>
        <fullName evidence="3">Uncharacterized protein</fullName>
    </submittedName>
</protein>
<evidence type="ECO:0000313" key="4">
    <source>
        <dbReference type="Proteomes" id="UP001590951"/>
    </source>
</evidence>
<dbReference type="EMBL" id="JBHFEH010000006">
    <property type="protein sequence ID" value="KAL2057092.1"/>
    <property type="molecule type" value="Genomic_DNA"/>
</dbReference>
<keyword evidence="2" id="KW-1133">Transmembrane helix</keyword>
<evidence type="ECO:0000256" key="2">
    <source>
        <dbReference type="SAM" id="Phobius"/>
    </source>
</evidence>
<dbReference type="Proteomes" id="UP001590951">
    <property type="component" value="Unassembled WGS sequence"/>
</dbReference>
<evidence type="ECO:0000256" key="1">
    <source>
        <dbReference type="SAM" id="MobiDB-lite"/>
    </source>
</evidence>
<feature type="region of interest" description="Disordered" evidence="1">
    <location>
        <begin position="96"/>
        <end position="127"/>
    </location>
</feature>
<accession>A0ABR4BI56</accession>
<keyword evidence="2" id="KW-0472">Membrane</keyword>
<gene>
    <name evidence="3" type="ORF">ABVK25_002831</name>
</gene>
<feature type="transmembrane region" description="Helical" evidence="2">
    <location>
        <begin position="49"/>
        <end position="69"/>
    </location>
</feature>
<reference evidence="3 4" key="1">
    <citation type="submission" date="2024-09" db="EMBL/GenBank/DDBJ databases">
        <title>Rethinking Asexuality: The Enigmatic Case of Functional Sexual Genes in Lepraria (Stereocaulaceae).</title>
        <authorList>
            <person name="Doellman M."/>
            <person name="Sun Y."/>
            <person name="Barcenas-Pena A."/>
            <person name="Lumbsch H.T."/>
            <person name="Grewe F."/>
        </authorList>
    </citation>
    <scope>NUCLEOTIDE SEQUENCE [LARGE SCALE GENOMIC DNA]</scope>
    <source>
        <strain evidence="3 4">Grewe 0041</strain>
    </source>
</reference>
<evidence type="ECO:0000313" key="3">
    <source>
        <dbReference type="EMBL" id="KAL2057092.1"/>
    </source>
</evidence>
<feature type="transmembrane region" description="Helical" evidence="2">
    <location>
        <begin position="20"/>
        <end position="37"/>
    </location>
</feature>
<keyword evidence="4" id="KW-1185">Reference proteome</keyword>
<organism evidence="3 4">
    <name type="scientific">Lepraria finkii</name>
    <dbReference type="NCBI Taxonomy" id="1340010"/>
    <lineage>
        <taxon>Eukaryota</taxon>
        <taxon>Fungi</taxon>
        <taxon>Dikarya</taxon>
        <taxon>Ascomycota</taxon>
        <taxon>Pezizomycotina</taxon>
        <taxon>Lecanoromycetes</taxon>
        <taxon>OSLEUM clade</taxon>
        <taxon>Lecanoromycetidae</taxon>
        <taxon>Lecanorales</taxon>
        <taxon>Lecanorineae</taxon>
        <taxon>Stereocaulaceae</taxon>
        <taxon>Lepraria</taxon>
    </lineage>
</organism>
<proteinExistence type="predicted"/>
<name>A0ABR4BI56_9LECA</name>
<comment type="caution">
    <text evidence="3">The sequence shown here is derived from an EMBL/GenBank/DDBJ whole genome shotgun (WGS) entry which is preliminary data.</text>
</comment>